<dbReference type="CDD" id="cd11615">
    <property type="entry name" value="SAF_NeuB_like"/>
    <property type="match status" value="1"/>
</dbReference>
<dbReference type="InterPro" id="IPR006190">
    <property type="entry name" value="SAF_AFP_Neu5Ac"/>
</dbReference>
<protein>
    <recommendedName>
        <fullName evidence="1">AFP-like domain-containing protein</fullName>
    </recommendedName>
</protein>
<organism evidence="2">
    <name type="scientific">marine metagenome</name>
    <dbReference type="NCBI Taxonomy" id="408172"/>
    <lineage>
        <taxon>unclassified sequences</taxon>
        <taxon>metagenomes</taxon>
        <taxon>ecological metagenomes</taxon>
    </lineage>
</organism>
<reference evidence="2" key="1">
    <citation type="submission" date="2018-05" db="EMBL/GenBank/DDBJ databases">
        <authorList>
            <person name="Lanie J.A."/>
            <person name="Ng W.-L."/>
            <person name="Kazmierczak K.M."/>
            <person name="Andrzejewski T.M."/>
            <person name="Davidsen T.M."/>
            <person name="Wayne K.J."/>
            <person name="Tettelin H."/>
            <person name="Glass J.I."/>
            <person name="Rusch D."/>
            <person name="Podicherti R."/>
            <person name="Tsui H.-C.T."/>
            <person name="Winkler M.E."/>
        </authorList>
    </citation>
    <scope>NUCLEOTIDE SEQUENCE</scope>
</reference>
<dbReference type="Gene3D" id="3.90.1210.10">
    <property type="entry name" value="Antifreeze-like/N-acetylneuraminic acid synthase C-terminal domain"/>
    <property type="match status" value="1"/>
</dbReference>
<dbReference type="EMBL" id="UINC01214950">
    <property type="protein sequence ID" value="SVE40412.1"/>
    <property type="molecule type" value="Genomic_DNA"/>
</dbReference>
<evidence type="ECO:0000259" key="1">
    <source>
        <dbReference type="PROSITE" id="PS50844"/>
    </source>
</evidence>
<name>A0A383D7F1_9ZZZZ</name>
<dbReference type="InterPro" id="IPR051690">
    <property type="entry name" value="PseI-like"/>
</dbReference>
<dbReference type="Pfam" id="PF08666">
    <property type="entry name" value="SAF"/>
    <property type="match status" value="1"/>
</dbReference>
<feature type="non-terminal residue" evidence="2">
    <location>
        <position position="1"/>
    </location>
</feature>
<dbReference type="InterPro" id="IPR036732">
    <property type="entry name" value="AFP_Neu5c_C_sf"/>
</dbReference>
<dbReference type="GO" id="GO:0047444">
    <property type="term" value="F:N-acylneuraminate-9-phosphate synthase activity"/>
    <property type="evidence" value="ECO:0007669"/>
    <property type="project" value="TreeGrafter"/>
</dbReference>
<dbReference type="PROSITE" id="PS50844">
    <property type="entry name" value="AFP_LIKE"/>
    <property type="match status" value="1"/>
</dbReference>
<dbReference type="InterPro" id="IPR013974">
    <property type="entry name" value="SAF"/>
</dbReference>
<dbReference type="AlphaFoldDB" id="A0A383D7F1"/>
<dbReference type="PANTHER" id="PTHR42966:SF1">
    <property type="entry name" value="SIALIC ACID SYNTHASE"/>
    <property type="match status" value="1"/>
</dbReference>
<dbReference type="SUPFAM" id="SSF51269">
    <property type="entry name" value="AFP III-like domain"/>
    <property type="match status" value="1"/>
</dbReference>
<sequence>PSSSETKNISVARKSIVAKKSIKKGELFTEENLTIKRPGIGISPMKWDSHIGVESNLDYEPDQLILDK</sequence>
<proteinExistence type="predicted"/>
<dbReference type="PANTHER" id="PTHR42966">
    <property type="entry name" value="N-ACETYLNEURAMINATE SYNTHASE"/>
    <property type="match status" value="1"/>
</dbReference>
<accession>A0A383D7F1</accession>
<feature type="domain" description="AFP-like" evidence="1">
    <location>
        <begin position="15"/>
        <end position="68"/>
    </location>
</feature>
<dbReference type="InterPro" id="IPR057736">
    <property type="entry name" value="SAF_PseI/NeuA/NeuB"/>
</dbReference>
<gene>
    <name evidence="2" type="ORF">METZ01_LOCUS493266</name>
</gene>
<evidence type="ECO:0000313" key="2">
    <source>
        <dbReference type="EMBL" id="SVE40412.1"/>
    </source>
</evidence>